<evidence type="ECO:0000313" key="10">
    <source>
        <dbReference type="Proteomes" id="UP000095038"/>
    </source>
</evidence>
<sequence>MVVGIEVGTKFLLDVEFRYIPLDLETVDARVCPRPAKIQLDAEFLKNKKIVIVSVPGAFTPTCSNSHIPDILKRLKDFKEKGIDLLLVISNNDAFVLNAWKKDLFSYLNISLKDTLKDDFKPKVLFASDPNTSFSKKIGYWKDSSVYGMGIRTSRYAIVIDNGVVTYSEQETQSGVSVSGVDAILAKL</sequence>
<gene>
    <name evidence="9" type="ORF">ASCRUDRAFT_77583</name>
</gene>
<proteinExistence type="inferred from homology"/>
<dbReference type="InterPro" id="IPR037944">
    <property type="entry name" value="PRX5-like"/>
</dbReference>
<evidence type="ECO:0000256" key="4">
    <source>
        <dbReference type="ARBA" id="ARBA00023002"/>
    </source>
</evidence>
<dbReference type="PANTHER" id="PTHR10430">
    <property type="entry name" value="PEROXIREDOXIN"/>
    <property type="match status" value="1"/>
</dbReference>
<evidence type="ECO:0000259" key="8">
    <source>
        <dbReference type="PROSITE" id="PS51352"/>
    </source>
</evidence>
<dbReference type="Pfam" id="PF08534">
    <property type="entry name" value="Redoxin"/>
    <property type="match status" value="1"/>
</dbReference>
<evidence type="ECO:0000256" key="3">
    <source>
        <dbReference type="ARBA" id="ARBA00022862"/>
    </source>
</evidence>
<dbReference type="EMBL" id="KV454489">
    <property type="protein sequence ID" value="ODV58857.1"/>
    <property type="molecule type" value="Genomic_DNA"/>
</dbReference>
<dbReference type="InterPro" id="IPR036249">
    <property type="entry name" value="Thioredoxin-like_sf"/>
</dbReference>
<dbReference type="GO" id="GO:0045454">
    <property type="term" value="P:cell redox homeostasis"/>
    <property type="evidence" value="ECO:0007669"/>
    <property type="project" value="TreeGrafter"/>
</dbReference>
<dbReference type="GO" id="GO:0042744">
    <property type="term" value="P:hydrogen peroxide catabolic process"/>
    <property type="evidence" value="ECO:0007669"/>
    <property type="project" value="TreeGrafter"/>
</dbReference>
<evidence type="ECO:0000256" key="5">
    <source>
        <dbReference type="ARBA" id="ARBA00023284"/>
    </source>
</evidence>
<organism evidence="9 10">
    <name type="scientific">Ascoidea rubescens DSM 1968</name>
    <dbReference type="NCBI Taxonomy" id="1344418"/>
    <lineage>
        <taxon>Eukaryota</taxon>
        <taxon>Fungi</taxon>
        <taxon>Dikarya</taxon>
        <taxon>Ascomycota</taxon>
        <taxon>Saccharomycotina</taxon>
        <taxon>Saccharomycetes</taxon>
        <taxon>Ascoideaceae</taxon>
        <taxon>Ascoidea</taxon>
    </lineage>
</organism>
<dbReference type="GO" id="GO:0005739">
    <property type="term" value="C:mitochondrion"/>
    <property type="evidence" value="ECO:0007669"/>
    <property type="project" value="TreeGrafter"/>
</dbReference>
<reference evidence="10" key="1">
    <citation type="submission" date="2016-05" db="EMBL/GenBank/DDBJ databases">
        <title>Comparative genomics of biotechnologically important yeasts.</title>
        <authorList>
            <consortium name="DOE Joint Genome Institute"/>
            <person name="Riley R."/>
            <person name="Haridas S."/>
            <person name="Wolfe K.H."/>
            <person name="Lopes M.R."/>
            <person name="Hittinger C.T."/>
            <person name="Goker M."/>
            <person name="Salamov A."/>
            <person name="Wisecaver J."/>
            <person name="Long T.M."/>
            <person name="Aerts A.L."/>
            <person name="Barry K."/>
            <person name="Choi C."/>
            <person name="Clum A."/>
            <person name="Coughlan A.Y."/>
            <person name="Deshpande S."/>
            <person name="Douglass A.P."/>
            <person name="Hanson S.J."/>
            <person name="Klenk H.-P."/>
            <person name="Labutti K."/>
            <person name="Lapidus A."/>
            <person name="Lindquist E."/>
            <person name="Lipzen A."/>
            <person name="Meier-Kolthoff J.P."/>
            <person name="Ohm R.A."/>
            <person name="Otillar R.P."/>
            <person name="Pangilinan J."/>
            <person name="Peng Y."/>
            <person name="Rokas A."/>
            <person name="Rosa C.A."/>
            <person name="Scheuner C."/>
            <person name="Sibirny A.A."/>
            <person name="Slot J.C."/>
            <person name="Stielow J.B."/>
            <person name="Sun H."/>
            <person name="Kurtzman C.P."/>
            <person name="Blackwell M."/>
            <person name="Grigoriev I.V."/>
            <person name="Jeffries T.W."/>
        </authorList>
    </citation>
    <scope>NUCLEOTIDE SEQUENCE [LARGE SCALE GENOMIC DNA]</scope>
    <source>
        <strain evidence="10">DSM 1968</strain>
    </source>
</reference>
<keyword evidence="5 7" id="KW-0676">Redox-active center</keyword>
<evidence type="ECO:0000313" key="9">
    <source>
        <dbReference type="EMBL" id="ODV58857.1"/>
    </source>
</evidence>
<dbReference type="SUPFAM" id="SSF52833">
    <property type="entry name" value="Thioredoxin-like"/>
    <property type="match status" value="1"/>
</dbReference>
<evidence type="ECO:0000256" key="6">
    <source>
        <dbReference type="PIRSR" id="PIRSR637944-1"/>
    </source>
</evidence>
<feature type="active site" description="Cysteine sulfenic acid (-SOH) intermediate" evidence="6">
    <location>
        <position position="63"/>
    </location>
</feature>
<keyword evidence="4 7" id="KW-0560">Oxidoreductase</keyword>
<dbReference type="OrthoDB" id="195498at2759"/>
<evidence type="ECO:0000256" key="7">
    <source>
        <dbReference type="RuleBase" id="RU366011"/>
    </source>
</evidence>
<protein>
    <submittedName>
        <fullName evidence="9">Redoxin</fullName>
    </submittedName>
</protein>
<dbReference type="RefSeq" id="XP_020045164.1">
    <property type="nucleotide sequence ID" value="XM_020193925.1"/>
</dbReference>
<dbReference type="AlphaFoldDB" id="A0A1D2VBM4"/>
<dbReference type="CDD" id="cd03013">
    <property type="entry name" value="PRX5_like"/>
    <property type="match status" value="1"/>
</dbReference>
<dbReference type="Proteomes" id="UP000095038">
    <property type="component" value="Unassembled WGS sequence"/>
</dbReference>
<accession>A0A1D2VBM4</accession>
<keyword evidence="10" id="KW-1185">Reference proteome</keyword>
<dbReference type="InterPro" id="IPR013740">
    <property type="entry name" value="Redoxin"/>
</dbReference>
<keyword evidence="3 7" id="KW-0049">Antioxidant</keyword>
<name>A0A1D2VBM4_9ASCO</name>
<dbReference type="GO" id="GO:0005777">
    <property type="term" value="C:peroxisome"/>
    <property type="evidence" value="ECO:0007669"/>
    <property type="project" value="TreeGrafter"/>
</dbReference>
<dbReference type="STRING" id="1344418.A0A1D2VBM4"/>
<comment type="function">
    <text evidence="7">Thiol-specific peroxidase that catalyzes the reduction of hydrogen peroxide and organic hydroperoxides to water and alcohols, respectively. Plays a role in cell protection against oxidative stress by detoxifying peroxides.</text>
</comment>
<evidence type="ECO:0000256" key="1">
    <source>
        <dbReference type="ARBA" id="ARBA00010505"/>
    </source>
</evidence>
<dbReference type="FunCoup" id="A0A1D2VBM4">
    <property type="interactions" value="573"/>
</dbReference>
<dbReference type="PANTHER" id="PTHR10430:SF16">
    <property type="entry name" value="PEROXIREDOXIN-5, MITOCHONDRIAL"/>
    <property type="match status" value="1"/>
</dbReference>
<keyword evidence="2 7" id="KW-0575">Peroxidase</keyword>
<dbReference type="InterPro" id="IPR013766">
    <property type="entry name" value="Thioredoxin_domain"/>
</dbReference>
<feature type="domain" description="Thioredoxin" evidence="8">
    <location>
        <begin position="13"/>
        <end position="188"/>
    </location>
</feature>
<dbReference type="Gene3D" id="3.40.30.10">
    <property type="entry name" value="Glutaredoxin"/>
    <property type="match status" value="1"/>
</dbReference>
<evidence type="ECO:0000256" key="2">
    <source>
        <dbReference type="ARBA" id="ARBA00022559"/>
    </source>
</evidence>
<dbReference type="GO" id="GO:0008379">
    <property type="term" value="F:thioredoxin peroxidase activity"/>
    <property type="evidence" value="ECO:0007669"/>
    <property type="project" value="InterPro"/>
</dbReference>
<dbReference type="GeneID" id="30967561"/>
<dbReference type="GO" id="GO:0034599">
    <property type="term" value="P:cellular response to oxidative stress"/>
    <property type="evidence" value="ECO:0007669"/>
    <property type="project" value="InterPro"/>
</dbReference>
<dbReference type="InParanoid" id="A0A1D2VBM4"/>
<comment type="similarity">
    <text evidence="1 7">Belongs to the peroxiredoxin family. Prx5 subfamily.</text>
</comment>
<dbReference type="PROSITE" id="PS51352">
    <property type="entry name" value="THIOREDOXIN_2"/>
    <property type="match status" value="1"/>
</dbReference>